<dbReference type="AlphaFoldDB" id="A0A859CYY9"/>
<organism evidence="2 3">
    <name type="scientific">Marinomonas primoryensis</name>
    <dbReference type="NCBI Taxonomy" id="178399"/>
    <lineage>
        <taxon>Bacteria</taxon>
        <taxon>Pseudomonadati</taxon>
        <taxon>Pseudomonadota</taxon>
        <taxon>Gammaproteobacteria</taxon>
        <taxon>Oceanospirillales</taxon>
        <taxon>Oceanospirillaceae</taxon>
        <taxon>Marinomonas</taxon>
    </lineage>
</organism>
<evidence type="ECO:0000313" key="2">
    <source>
        <dbReference type="EMBL" id="QKK79579.1"/>
    </source>
</evidence>
<sequence length="48" mass="5615">MMIFVNDLPGIFYCQKIKTYCIIGWFFSNKMSLTGLIITLMSLDFINE</sequence>
<dbReference type="EMBL" id="CP054301">
    <property type="protein sequence ID" value="QKK79579.1"/>
    <property type="molecule type" value="Genomic_DNA"/>
</dbReference>
<evidence type="ECO:0000256" key="1">
    <source>
        <dbReference type="SAM" id="Phobius"/>
    </source>
</evidence>
<keyword evidence="1" id="KW-0812">Transmembrane</keyword>
<protein>
    <submittedName>
        <fullName evidence="2">Putative membrane protein</fullName>
    </submittedName>
</protein>
<dbReference type="KEGG" id="mpri:MP3633_0843"/>
<proteinExistence type="predicted"/>
<evidence type="ECO:0000313" key="3">
    <source>
        <dbReference type="Proteomes" id="UP000509371"/>
    </source>
</evidence>
<feature type="transmembrane region" description="Helical" evidence="1">
    <location>
        <begin position="20"/>
        <end position="43"/>
    </location>
</feature>
<dbReference type="Proteomes" id="UP000509371">
    <property type="component" value="Chromosome"/>
</dbReference>
<keyword evidence="1" id="KW-0472">Membrane</keyword>
<accession>A0A859CYY9</accession>
<name>A0A859CYY9_9GAMM</name>
<gene>
    <name evidence="2" type="ORF">MP3633_0843</name>
</gene>
<reference evidence="2 3" key="1">
    <citation type="submission" date="2020-06" db="EMBL/GenBank/DDBJ databases">
        <authorList>
            <person name="Voronona O.L."/>
            <person name="Aksenova E.I."/>
            <person name="Kunda M.S."/>
            <person name="Semenov A.N."/>
            <person name="Ryzhova N."/>
        </authorList>
    </citation>
    <scope>NUCLEOTIDE SEQUENCE [LARGE SCALE GENOMIC DNA]</scope>
    <source>
        <strain evidence="2 3">MPKMM3633</strain>
    </source>
</reference>
<keyword evidence="1" id="KW-1133">Transmembrane helix</keyword>